<accession>A0AA40BM93</accession>
<proteinExistence type="predicted"/>
<sequence length="234" mass="26117">MDGSKTFNIASSVTFNLKDLNKITFINRNANIRLEVVVSVGVSSFITSRGLSFFLFKVSFSINTIFKYKVILTNGTLGGTMMHPTTTLYNHLFIFIDFNKATGYDENASVITSLVYYYGISHTISTQMVYTGPLPSSPSAVFSNFLSVLWVTINSARVNTMRNITIELLLPSIYNRNLTSNILGFNSPNCNNNPLDLITGYKTENIAALKVVRTKYNLNRVFTRRVLGGFKIPA</sequence>
<name>A0AA40BM93_9PEZI</name>
<comment type="caution">
    <text evidence="1">The sequence shown here is derived from an EMBL/GenBank/DDBJ whole genome shotgun (WGS) entry which is preliminary data.</text>
</comment>
<evidence type="ECO:0000313" key="2">
    <source>
        <dbReference type="Proteomes" id="UP001172159"/>
    </source>
</evidence>
<protein>
    <submittedName>
        <fullName evidence="1">Uncharacterized protein</fullName>
    </submittedName>
</protein>
<dbReference type="EMBL" id="JAUKTV010000006">
    <property type="protein sequence ID" value="KAK0736769.1"/>
    <property type="molecule type" value="Genomic_DNA"/>
</dbReference>
<dbReference type="Proteomes" id="UP001172159">
    <property type="component" value="Unassembled WGS sequence"/>
</dbReference>
<organism evidence="1 2">
    <name type="scientific">Apiosordaria backusii</name>
    <dbReference type="NCBI Taxonomy" id="314023"/>
    <lineage>
        <taxon>Eukaryota</taxon>
        <taxon>Fungi</taxon>
        <taxon>Dikarya</taxon>
        <taxon>Ascomycota</taxon>
        <taxon>Pezizomycotina</taxon>
        <taxon>Sordariomycetes</taxon>
        <taxon>Sordariomycetidae</taxon>
        <taxon>Sordariales</taxon>
        <taxon>Lasiosphaeriaceae</taxon>
        <taxon>Apiosordaria</taxon>
    </lineage>
</organism>
<reference evidence="1" key="1">
    <citation type="submission" date="2023-06" db="EMBL/GenBank/DDBJ databases">
        <title>Genome-scale phylogeny and comparative genomics of the fungal order Sordariales.</title>
        <authorList>
            <consortium name="Lawrence Berkeley National Laboratory"/>
            <person name="Hensen N."/>
            <person name="Bonometti L."/>
            <person name="Westerberg I."/>
            <person name="Brannstrom I.O."/>
            <person name="Guillou S."/>
            <person name="Cros-Aarteil S."/>
            <person name="Calhoun S."/>
            <person name="Haridas S."/>
            <person name="Kuo A."/>
            <person name="Mondo S."/>
            <person name="Pangilinan J."/>
            <person name="Riley R."/>
            <person name="Labutti K."/>
            <person name="Andreopoulos B."/>
            <person name="Lipzen A."/>
            <person name="Chen C."/>
            <person name="Yanf M."/>
            <person name="Daum C."/>
            <person name="Ng V."/>
            <person name="Clum A."/>
            <person name="Steindorff A."/>
            <person name="Ohm R."/>
            <person name="Martin F."/>
            <person name="Silar P."/>
            <person name="Natvig D."/>
            <person name="Lalanne C."/>
            <person name="Gautier V."/>
            <person name="Ament-Velasquez S.L."/>
            <person name="Kruys A."/>
            <person name="Hutchinson M.I."/>
            <person name="Powell A.J."/>
            <person name="Barry K."/>
            <person name="Miller A.N."/>
            <person name="Grigoriev I.V."/>
            <person name="Debuchy R."/>
            <person name="Gladieux P."/>
            <person name="Thoren M.H."/>
            <person name="Johannesson H."/>
        </authorList>
    </citation>
    <scope>NUCLEOTIDE SEQUENCE</scope>
    <source>
        <strain evidence="1">CBS 540.89</strain>
    </source>
</reference>
<dbReference type="AlphaFoldDB" id="A0AA40BM93"/>
<keyword evidence="2" id="KW-1185">Reference proteome</keyword>
<evidence type="ECO:0000313" key="1">
    <source>
        <dbReference type="EMBL" id="KAK0736769.1"/>
    </source>
</evidence>
<gene>
    <name evidence="1" type="ORF">B0T21DRAFT_384185</name>
</gene>